<evidence type="ECO:0000256" key="4">
    <source>
        <dbReference type="ARBA" id="ARBA00023163"/>
    </source>
</evidence>
<evidence type="ECO:0000256" key="6">
    <source>
        <dbReference type="ARBA" id="ARBA00035106"/>
    </source>
</evidence>
<organism evidence="9 10">
    <name type="scientific">Zymoseptoria tritici (strain ST99CH_3D7)</name>
    <dbReference type="NCBI Taxonomy" id="1276538"/>
    <lineage>
        <taxon>Eukaryota</taxon>
        <taxon>Fungi</taxon>
        <taxon>Dikarya</taxon>
        <taxon>Ascomycota</taxon>
        <taxon>Pezizomycotina</taxon>
        <taxon>Dothideomycetes</taxon>
        <taxon>Dothideomycetidae</taxon>
        <taxon>Mycosphaerellales</taxon>
        <taxon>Mycosphaerellaceae</taxon>
        <taxon>Zymoseptoria</taxon>
    </lineage>
</organism>
<evidence type="ECO:0000256" key="3">
    <source>
        <dbReference type="ARBA" id="ARBA00023125"/>
    </source>
</evidence>
<dbReference type="GO" id="GO:0045895">
    <property type="term" value="P:positive regulation of mating-type specific transcription, DNA-templated"/>
    <property type="evidence" value="ECO:0007669"/>
    <property type="project" value="InterPro"/>
</dbReference>
<dbReference type="GO" id="GO:0008301">
    <property type="term" value="F:DNA binding, bending"/>
    <property type="evidence" value="ECO:0007669"/>
    <property type="project" value="InterPro"/>
</dbReference>
<keyword evidence="4 7" id="KW-0804">Transcription</keyword>
<dbReference type="GO" id="GO:0005634">
    <property type="term" value="C:nucleus"/>
    <property type="evidence" value="ECO:0007669"/>
    <property type="project" value="UniProtKB-SubCell"/>
</dbReference>
<keyword evidence="5 7" id="KW-0539">Nucleus</keyword>
<evidence type="ECO:0000256" key="1">
    <source>
        <dbReference type="ARBA" id="ARBA00015083"/>
    </source>
</evidence>
<evidence type="ECO:0000313" key="9">
    <source>
        <dbReference type="EMBL" id="SMQ56198.1"/>
    </source>
</evidence>
<evidence type="ECO:0000256" key="2">
    <source>
        <dbReference type="ARBA" id="ARBA00023015"/>
    </source>
</evidence>
<name>A0A1X7S945_ZYMT9</name>
<evidence type="ECO:0000256" key="7">
    <source>
        <dbReference type="RuleBase" id="RU003516"/>
    </source>
</evidence>
<comment type="subcellular location">
    <subcellularLocation>
        <location evidence="7">Nucleus</location>
    </subcellularLocation>
</comment>
<evidence type="ECO:0000259" key="8">
    <source>
        <dbReference type="PROSITE" id="PS51325"/>
    </source>
</evidence>
<gene>
    <name evidence="9" type="ORF">ZT3D7_G11353</name>
</gene>
<keyword evidence="2 7" id="KW-0805">Transcription regulation</keyword>
<dbReference type="EMBL" id="LT853704">
    <property type="protein sequence ID" value="SMQ56198.1"/>
    <property type="molecule type" value="Genomic_DNA"/>
</dbReference>
<feature type="domain" description="Alpha box" evidence="8">
    <location>
        <begin position="70"/>
        <end position="125"/>
    </location>
</feature>
<protein>
    <recommendedName>
        <fullName evidence="1">Mating-type protein MAT-1</fullName>
    </recommendedName>
</protein>
<comment type="similarity">
    <text evidence="7">Belongs to the MATALPHA1 family.</text>
</comment>
<dbReference type="Pfam" id="PF04769">
    <property type="entry name" value="MATalpha_HMGbox"/>
    <property type="match status" value="1"/>
</dbReference>
<proteinExistence type="inferred from homology"/>
<dbReference type="InterPro" id="IPR006856">
    <property type="entry name" value="MATalpha_HMGbox"/>
</dbReference>
<keyword evidence="3 7" id="KW-0238">DNA-binding</keyword>
<dbReference type="Proteomes" id="UP000215127">
    <property type="component" value="Chromosome 13"/>
</dbReference>
<accession>A0A1X7S945</accession>
<reference evidence="9 10" key="1">
    <citation type="submission" date="2016-06" db="EMBL/GenBank/DDBJ databases">
        <authorList>
            <person name="Kjaerup R.B."/>
            <person name="Dalgaard T.S."/>
            <person name="Juul-Madsen H.R."/>
        </authorList>
    </citation>
    <scope>NUCLEOTIDE SEQUENCE [LARGE SCALE GENOMIC DNA]</scope>
</reference>
<keyword evidence="10" id="KW-1185">Reference proteome</keyword>
<evidence type="ECO:0000313" key="10">
    <source>
        <dbReference type="Proteomes" id="UP000215127"/>
    </source>
</evidence>
<dbReference type="PROSITE" id="PS51325">
    <property type="entry name" value="ALPHA_BOX"/>
    <property type="match status" value="1"/>
</dbReference>
<dbReference type="AlphaFoldDB" id="A0A1X7S945"/>
<evidence type="ECO:0000256" key="5">
    <source>
        <dbReference type="ARBA" id="ARBA00023242"/>
    </source>
</evidence>
<comment type="function">
    <text evidence="6">Mating type proteins are sequence specific DNA-binding proteins that act as master switches in fungal differentiation by controlling gene expression in a cell type-specific fashion. Transcriptional activator that induces the transcription of alpha-specific genes.</text>
</comment>
<sequence>MAAAVSAQEMALYLTGCTQEQRDQFNEMLQQINSQASSLNMGTTLVHSGVTKNTKRKGKLTKADLASIGPPKRPLNSWMAFRNFYIPLMLGVPQKCVSKTMTMLWSNDLFKAKWALLSKAYSVARGTRAKIDVPLSGFFALCAPLVGVIPPQDYLGMLGWQMTAPRPGETTPCLLRIFTPDFDQFSQHIKYTTLTVDDLVKTCYAAGYVVADDDSSPGMSAQGSLTMVSKPATTAVAAPKASKPTPAPLGRKMLAKATAALEQTGTAYPYNDHFDPTTQFDVSFNPAAVDTAVEDGGLWNAFTPTAQSGENVLADDVIWSDFIDSEM</sequence>